<dbReference type="SUPFAM" id="SSF51430">
    <property type="entry name" value="NAD(P)-linked oxidoreductase"/>
    <property type="match status" value="1"/>
</dbReference>
<keyword evidence="3" id="KW-0560">Oxidoreductase</keyword>
<dbReference type="AlphaFoldDB" id="A0A5B8XW69"/>
<dbReference type="KEGG" id="bbae:FRD01_19715"/>
<dbReference type="PIRSF" id="PIRSF000097">
    <property type="entry name" value="AKR"/>
    <property type="match status" value="1"/>
</dbReference>
<evidence type="ECO:0000256" key="3">
    <source>
        <dbReference type="ARBA" id="ARBA00023002"/>
    </source>
</evidence>
<keyword evidence="9" id="KW-1185">Reference proteome</keyword>
<dbReference type="FunFam" id="3.20.20.100:FF:000006">
    <property type="entry name" value="Aldo-keto reductase family 1 member A1"/>
    <property type="match status" value="1"/>
</dbReference>
<dbReference type="Proteomes" id="UP000321595">
    <property type="component" value="Chromosome"/>
</dbReference>
<evidence type="ECO:0000256" key="6">
    <source>
        <dbReference type="PIRSR" id="PIRSR000097-3"/>
    </source>
</evidence>
<evidence type="ECO:0000256" key="2">
    <source>
        <dbReference type="ARBA" id="ARBA00022857"/>
    </source>
</evidence>
<evidence type="ECO:0000256" key="1">
    <source>
        <dbReference type="ARBA" id="ARBA00007905"/>
    </source>
</evidence>
<feature type="domain" description="NADP-dependent oxidoreductase" evidence="7">
    <location>
        <begin position="17"/>
        <end position="286"/>
    </location>
</feature>
<evidence type="ECO:0000256" key="5">
    <source>
        <dbReference type="PIRSR" id="PIRSR000097-2"/>
    </source>
</evidence>
<feature type="site" description="Lowers pKa of active site Tyr" evidence="6">
    <location>
        <position position="78"/>
    </location>
</feature>
<dbReference type="OrthoDB" id="5328358at2"/>
<dbReference type="PRINTS" id="PR00069">
    <property type="entry name" value="ALDKETRDTASE"/>
</dbReference>
<evidence type="ECO:0000259" key="7">
    <source>
        <dbReference type="Pfam" id="PF00248"/>
    </source>
</evidence>
<dbReference type="GO" id="GO:0016491">
    <property type="term" value="F:oxidoreductase activity"/>
    <property type="evidence" value="ECO:0007669"/>
    <property type="project" value="UniProtKB-KW"/>
</dbReference>
<dbReference type="PROSITE" id="PS00063">
    <property type="entry name" value="ALDOKETO_REDUCTASE_3"/>
    <property type="match status" value="1"/>
</dbReference>
<reference evidence="8 9" key="1">
    <citation type="submission" date="2019-08" db="EMBL/GenBank/DDBJ databases">
        <authorList>
            <person name="Liang Q."/>
        </authorList>
    </citation>
    <scope>NUCLEOTIDE SEQUENCE [LARGE SCALE GENOMIC DNA]</scope>
    <source>
        <strain evidence="8 9">V1718</strain>
    </source>
</reference>
<dbReference type="Gene3D" id="3.20.20.100">
    <property type="entry name" value="NADP-dependent oxidoreductase domain"/>
    <property type="match status" value="1"/>
</dbReference>
<gene>
    <name evidence="8" type="ORF">FRD01_19715</name>
</gene>
<sequence length="314" mass="34665">MQPHLKLHDGTQFPAFGLGTWKSKPNEVYTAVRVALEAGYIHLDCAAIYQNEDEVGKAIADAIKAGDTSREKIWVTSKLWNDSHEAQHVESALQKTLSDLGLEYLDLYLIHWPVAFKHGVTFPRSREEFLTLEEAPLEKTWEAMAELKAKGLTRQIGVSNMGPERIDLLSGVGETPAVNQVESHPYLPQTELLTYCQSKGIQLTAYSPLGSPDRQTRKSDEPSLLEHPTIKEIAEKHGVGTGDVLIAWALGRGTSVIPKSVTDSRIRSNLKATELKLDADDMGAISNFGKSYRYIDGTFFAGPNSPYTADGIWA</sequence>
<name>A0A5B8XW69_9DELT</name>
<feature type="binding site" evidence="5">
    <location>
        <position position="111"/>
    </location>
    <ligand>
        <name>substrate</name>
    </ligand>
</feature>
<dbReference type="InterPro" id="IPR036812">
    <property type="entry name" value="NAD(P)_OxRdtase_dom_sf"/>
</dbReference>
<accession>A0A5B8XW69</accession>
<organism evidence="8 9">
    <name type="scientific">Microvenator marinus</name>
    <dbReference type="NCBI Taxonomy" id="2600177"/>
    <lineage>
        <taxon>Bacteria</taxon>
        <taxon>Deltaproteobacteria</taxon>
        <taxon>Bradymonadales</taxon>
        <taxon>Microvenatoraceae</taxon>
        <taxon>Microvenator</taxon>
    </lineage>
</organism>
<keyword evidence="2" id="KW-0521">NADP</keyword>
<dbReference type="InterPro" id="IPR020471">
    <property type="entry name" value="AKR"/>
</dbReference>
<dbReference type="PANTHER" id="PTHR11732">
    <property type="entry name" value="ALDO/KETO REDUCTASE"/>
    <property type="match status" value="1"/>
</dbReference>
<dbReference type="InterPro" id="IPR018170">
    <property type="entry name" value="Aldo/ket_reductase_CS"/>
</dbReference>
<protein>
    <submittedName>
        <fullName evidence="8">Aldo/keto reductase</fullName>
    </submittedName>
</protein>
<dbReference type="RefSeq" id="WP_146962654.1">
    <property type="nucleotide sequence ID" value="NZ_CP042467.1"/>
</dbReference>
<dbReference type="InterPro" id="IPR023210">
    <property type="entry name" value="NADP_OxRdtase_dom"/>
</dbReference>
<comment type="similarity">
    <text evidence="1">Belongs to the aldo/keto reductase family.</text>
</comment>
<dbReference type="Pfam" id="PF00248">
    <property type="entry name" value="Aldo_ket_red"/>
    <property type="match status" value="1"/>
</dbReference>
<evidence type="ECO:0000313" key="8">
    <source>
        <dbReference type="EMBL" id="QED29421.1"/>
    </source>
</evidence>
<proteinExistence type="inferred from homology"/>
<dbReference type="EMBL" id="CP042467">
    <property type="protein sequence ID" value="QED29421.1"/>
    <property type="molecule type" value="Genomic_DNA"/>
</dbReference>
<evidence type="ECO:0000313" key="9">
    <source>
        <dbReference type="Proteomes" id="UP000321595"/>
    </source>
</evidence>
<evidence type="ECO:0000256" key="4">
    <source>
        <dbReference type="PIRSR" id="PIRSR000097-1"/>
    </source>
</evidence>
<feature type="active site" description="Proton donor" evidence="4">
    <location>
        <position position="49"/>
    </location>
</feature>